<evidence type="ECO:0000256" key="1">
    <source>
        <dbReference type="SAM" id="MobiDB-lite"/>
    </source>
</evidence>
<dbReference type="PANTHER" id="PTHR33437:SF2">
    <property type="entry name" value="OS06G0361200 PROTEIN"/>
    <property type="match status" value="1"/>
</dbReference>
<feature type="compositionally biased region" description="Polar residues" evidence="1">
    <location>
        <begin position="174"/>
        <end position="185"/>
    </location>
</feature>
<accession>A0AAV3Q5L8</accession>
<organism evidence="2 3">
    <name type="scientific">Lithospermum erythrorhizon</name>
    <name type="common">Purple gromwell</name>
    <name type="synonym">Lithospermum officinale var. erythrorhizon</name>
    <dbReference type="NCBI Taxonomy" id="34254"/>
    <lineage>
        <taxon>Eukaryota</taxon>
        <taxon>Viridiplantae</taxon>
        <taxon>Streptophyta</taxon>
        <taxon>Embryophyta</taxon>
        <taxon>Tracheophyta</taxon>
        <taxon>Spermatophyta</taxon>
        <taxon>Magnoliopsida</taxon>
        <taxon>eudicotyledons</taxon>
        <taxon>Gunneridae</taxon>
        <taxon>Pentapetalae</taxon>
        <taxon>asterids</taxon>
        <taxon>lamiids</taxon>
        <taxon>Boraginales</taxon>
        <taxon>Boraginaceae</taxon>
        <taxon>Boraginoideae</taxon>
        <taxon>Lithospermeae</taxon>
        <taxon>Lithospermum</taxon>
    </lineage>
</organism>
<reference evidence="2 3" key="1">
    <citation type="submission" date="2024-01" db="EMBL/GenBank/DDBJ databases">
        <title>The complete chloroplast genome sequence of Lithospermum erythrorhizon: insights into the phylogenetic relationship among Boraginaceae species and the maternal lineages of purple gromwells.</title>
        <authorList>
            <person name="Okada T."/>
            <person name="Watanabe K."/>
        </authorList>
    </citation>
    <scope>NUCLEOTIDE SEQUENCE [LARGE SCALE GENOMIC DNA]</scope>
</reference>
<comment type="caution">
    <text evidence="2">The sequence shown here is derived from an EMBL/GenBank/DDBJ whole genome shotgun (WGS) entry which is preliminary data.</text>
</comment>
<dbReference type="Proteomes" id="UP001454036">
    <property type="component" value="Unassembled WGS sequence"/>
</dbReference>
<gene>
    <name evidence="2" type="ORF">LIER_16152</name>
</gene>
<name>A0AAV3Q5L8_LITER</name>
<evidence type="ECO:0000313" key="3">
    <source>
        <dbReference type="Proteomes" id="UP001454036"/>
    </source>
</evidence>
<proteinExistence type="predicted"/>
<dbReference type="AlphaFoldDB" id="A0AAV3Q5L8"/>
<dbReference type="EMBL" id="BAABME010003581">
    <property type="protein sequence ID" value="GAA0159359.1"/>
    <property type="molecule type" value="Genomic_DNA"/>
</dbReference>
<feature type="region of interest" description="Disordered" evidence="1">
    <location>
        <begin position="1"/>
        <end position="24"/>
    </location>
</feature>
<feature type="compositionally biased region" description="Basic and acidic residues" evidence="1">
    <location>
        <begin position="12"/>
        <end position="24"/>
    </location>
</feature>
<evidence type="ECO:0000313" key="2">
    <source>
        <dbReference type="EMBL" id="GAA0159359.1"/>
    </source>
</evidence>
<protein>
    <submittedName>
        <fullName evidence="2">Uncharacterized protein</fullName>
    </submittedName>
</protein>
<dbReference type="PANTHER" id="PTHR33437">
    <property type="entry name" value="OS06G0361200 PROTEIN"/>
    <property type="match status" value="1"/>
</dbReference>
<sequence>MPYKGNYKVKKPKETSKLEKEKANDFTSKPSKFYYETTRTKGGLNLRARKQSTSKEMHNKEYPFYDSNISGLFDELLKADLIMLPKPKRPGKANRSIDRNHCKYHRVLGHSIEKYFTFKEKVIDLARQRAILLEEDKVSNNHVALTIVRPTDSKVLEEFQDSKIEPGKPYVGYPSNSDKNNFGEA</sequence>
<feature type="region of interest" description="Disordered" evidence="1">
    <location>
        <begin position="164"/>
        <end position="185"/>
    </location>
</feature>
<keyword evidence="3" id="KW-1185">Reference proteome</keyword>